<dbReference type="GO" id="GO:0006955">
    <property type="term" value="P:immune response"/>
    <property type="evidence" value="ECO:0007669"/>
    <property type="project" value="TreeGrafter"/>
</dbReference>
<evidence type="ECO:0000256" key="7">
    <source>
        <dbReference type="ARBA" id="ARBA00023136"/>
    </source>
</evidence>
<keyword evidence="7" id="KW-0472">Membrane</keyword>
<evidence type="ECO:0000256" key="4">
    <source>
        <dbReference type="ARBA" id="ARBA00022729"/>
    </source>
</evidence>
<dbReference type="AlphaFoldDB" id="A0A670HNZ3"/>
<evidence type="ECO:0000256" key="9">
    <source>
        <dbReference type="ARBA" id="ARBA00023180"/>
    </source>
</evidence>
<dbReference type="GO" id="GO:0002474">
    <property type="term" value="P:antigen processing and presentation of peptide antigen via MHC class I"/>
    <property type="evidence" value="ECO:0007669"/>
    <property type="project" value="UniProtKB-KW"/>
</dbReference>
<evidence type="ECO:0000256" key="3">
    <source>
        <dbReference type="ARBA" id="ARBA00022692"/>
    </source>
</evidence>
<organism evidence="11 12">
    <name type="scientific">Podarcis muralis</name>
    <name type="common">Wall lizard</name>
    <name type="synonym">Lacerta muralis</name>
    <dbReference type="NCBI Taxonomy" id="64176"/>
    <lineage>
        <taxon>Eukaryota</taxon>
        <taxon>Metazoa</taxon>
        <taxon>Chordata</taxon>
        <taxon>Craniata</taxon>
        <taxon>Vertebrata</taxon>
        <taxon>Euteleostomi</taxon>
        <taxon>Lepidosauria</taxon>
        <taxon>Squamata</taxon>
        <taxon>Bifurcata</taxon>
        <taxon>Unidentata</taxon>
        <taxon>Episquamata</taxon>
        <taxon>Laterata</taxon>
        <taxon>Lacertibaenia</taxon>
        <taxon>Lacertidae</taxon>
        <taxon>Podarcis</taxon>
    </lineage>
</organism>
<keyword evidence="6" id="KW-1133">Transmembrane helix</keyword>
<reference evidence="11 12" key="1">
    <citation type="journal article" date="2019" name="Proc. Natl. Acad. Sci. U.S.A.">
        <title>Regulatory changes in pterin and carotenoid genes underlie balanced color polymorphisms in the wall lizard.</title>
        <authorList>
            <person name="Andrade P."/>
            <person name="Pinho C."/>
            <person name="Perez I de Lanuza G."/>
            <person name="Afonso S."/>
            <person name="Brejcha J."/>
            <person name="Rubin C.J."/>
            <person name="Wallerman O."/>
            <person name="Pereira P."/>
            <person name="Sabatino S.J."/>
            <person name="Bellati A."/>
            <person name="Pellitteri-Rosa D."/>
            <person name="Bosakova Z."/>
            <person name="Bunikis I."/>
            <person name="Carretero M.A."/>
            <person name="Feiner N."/>
            <person name="Marsik P."/>
            <person name="Pauperio F."/>
            <person name="Salvi D."/>
            <person name="Soler L."/>
            <person name="While G.M."/>
            <person name="Uller T."/>
            <person name="Font E."/>
            <person name="Andersson L."/>
            <person name="Carneiro M."/>
        </authorList>
    </citation>
    <scope>NUCLEOTIDE SEQUENCE</scope>
</reference>
<keyword evidence="3" id="KW-0812">Transmembrane</keyword>
<dbReference type="InterPro" id="IPR037055">
    <property type="entry name" value="MHC_I-like_Ag-recog_sf"/>
</dbReference>
<feature type="domain" description="MHC class I-like antigen recognition-like" evidence="10">
    <location>
        <begin position="27"/>
        <end position="116"/>
    </location>
</feature>
<evidence type="ECO:0000259" key="10">
    <source>
        <dbReference type="Pfam" id="PF00129"/>
    </source>
</evidence>
<accession>A0A670HNZ3</accession>
<dbReference type="Ensembl" id="ENSPMRT00000001030.1">
    <property type="protein sequence ID" value="ENSPMRP00000000970.1"/>
    <property type="gene ID" value="ENSPMRG00000000721.1"/>
</dbReference>
<evidence type="ECO:0000256" key="8">
    <source>
        <dbReference type="ARBA" id="ARBA00023157"/>
    </source>
</evidence>
<keyword evidence="12" id="KW-1185">Reference proteome</keyword>
<reference evidence="11" key="2">
    <citation type="submission" date="2025-08" db="UniProtKB">
        <authorList>
            <consortium name="Ensembl"/>
        </authorList>
    </citation>
    <scope>IDENTIFICATION</scope>
</reference>
<evidence type="ECO:0000256" key="5">
    <source>
        <dbReference type="ARBA" id="ARBA00022859"/>
    </source>
</evidence>
<dbReference type="SUPFAM" id="SSF54452">
    <property type="entry name" value="MHC antigen-recognition domain"/>
    <property type="match status" value="1"/>
</dbReference>
<evidence type="ECO:0000313" key="11">
    <source>
        <dbReference type="Ensembl" id="ENSPMRP00000000970.1"/>
    </source>
</evidence>
<keyword evidence="2" id="KW-0490">MHC I</keyword>
<sequence>CKWGAIPAPLAKGEGLASLSLTWSSTSHSLRYFVTAVSEPGQGLPQFIDVGYVDDEQFVQYDSDTKEALPRVPWIRKVEKEDPQYWNRNTQTLQGTELVFRGNLEIAKNRYNQSGGEWKAGEEQSHTSSPPITFPPRARIAGRGLTCHSLLWLTQSKAFAWSMKQK</sequence>
<dbReference type="InterPro" id="IPR050208">
    <property type="entry name" value="MHC_class-I_related"/>
</dbReference>
<dbReference type="InterPro" id="IPR011162">
    <property type="entry name" value="MHC_I/II-like_Ag-recog"/>
</dbReference>
<reference evidence="11" key="3">
    <citation type="submission" date="2025-09" db="UniProtKB">
        <authorList>
            <consortium name="Ensembl"/>
        </authorList>
    </citation>
    <scope>IDENTIFICATION</scope>
</reference>
<dbReference type="OMA" id="MSCATPL"/>
<dbReference type="GeneTree" id="ENSGT01150000286995"/>
<dbReference type="GO" id="GO:0005615">
    <property type="term" value="C:extracellular space"/>
    <property type="evidence" value="ECO:0007669"/>
    <property type="project" value="TreeGrafter"/>
</dbReference>
<protein>
    <recommendedName>
        <fullName evidence="10">MHC class I-like antigen recognition-like domain-containing protein</fullName>
    </recommendedName>
</protein>
<name>A0A670HNZ3_PODMU</name>
<evidence type="ECO:0000256" key="2">
    <source>
        <dbReference type="ARBA" id="ARBA00022451"/>
    </source>
</evidence>
<evidence type="ECO:0000313" key="12">
    <source>
        <dbReference type="Proteomes" id="UP000472272"/>
    </source>
</evidence>
<dbReference type="Gene3D" id="3.30.500.10">
    <property type="entry name" value="MHC class I-like antigen recognition-like"/>
    <property type="match status" value="1"/>
</dbReference>
<keyword evidence="4" id="KW-0732">Signal</keyword>
<dbReference type="Pfam" id="PF00129">
    <property type="entry name" value="MHC_I"/>
    <property type="match status" value="1"/>
</dbReference>
<keyword evidence="5" id="KW-0391">Immunity</keyword>
<dbReference type="InterPro" id="IPR011161">
    <property type="entry name" value="MHC_I-like_Ag-recog"/>
</dbReference>
<keyword evidence="9" id="KW-0325">Glycoprotein</keyword>
<evidence type="ECO:0000256" key="1">
    <source>
        <dbReference type="ARBA" id="ARBA00004479"/>
    </source>
</evidence>
<evidence type="ECO:0000256" key="6">
    <source>
        <dbReference type="ARBA" id="ARBA00022989"/>
    </source>
</evidence>
<comment type="subcellular location">
    <subcellularLocation>
        <location evidence="1">Membrane</location>
        <topology evidence="1">Single-pass type I membrane protein</topology>
    </subcellularLocation>
</comment>
<dbReference type="PANTHER" id="PTHR16675">
    <property type="entry name" value="MHC CLASS I-RELATED"/>
    <property type="match status" value="1"/>
</dbReference>
<proteinExistence type="predicted"/>
<dbReference type="GO" id="GO:0009897">
    <property type="term" value="C:external side of plasma membrane"/>
    <property type="evidence" value="ECO:0007669"/>
    <property type="project" value="TreeGrafter"/>
</dbReference>
<keyword evidence="8" id="KW-1015">Disulfide bond</keyword>
<dbReference type="Proteomes" id="UP000472272">
    <property type="component" value="Chromosome 2"/>
</dbReference>
<dbReference type="PANTHER" id="PTHR16675:SF242">
    <property type="entry name" value="MAJOR HISTOCOMPATIBILITY COMPLEX CLASS I-RELATED GENE PROTEIN"/>
    <property type="match status" value="1"/>
</dbReference>
<dbReference type="GO" id="GO:0042612">
    <property type="term" value="C:MHC class I protein complex"/>
    <property type="evidence" value="ECO:0007669"/>
    <property type="project" value="UniProtKB-KW"/>
</dbReference>